<dbReference type="Gene3D" id="3.30.420.10">
    <property type="entry name" value="Ribonuclease H-like superfamily/Ribonuclease H"/>
    <property type="match status" value="1"/>
</dbReference>
<accession>A0ABQ5BBI8</accession>
<dbReference type="EMBL" id="BQNB010013131">
    <property type="protein sequence ID" value="GJT12231.1"/>
    <property type="molecule type" value="Genomic_DNA"/>
</dbReference>
<dbReference type="InterPro" id="IPR039537">
    <property type="entry name" value="Retrotran_Ty1/copia-like"/>
</dbReference>
<feature type="transmembrane region" description="Helical" evidence="3">
    <location>
        <begin position="37"/>
        <end position="59"/>
    </location>
</feature>
<keyword evidence="3" id="KW-0472">Membrane</keyword>
<evidence type="ECO:0000256" key="3">
    <source>
        <dbReference type="SAM" id="Phobius"/>
    </source>
</evidence>
<feature type="domain" description="GAG-pre-integrase" evidence="5">
    <location>
        <begin position="146"/>
        <end position="218"/>
    </location>
</feature>
<sequence length="509" mass="57655">MECMSNYSFIFYSNTLASLILLPLSLIFHGSVNRPKLSFIVICGIFVIGLLGLVKGWLIKIRIHAAKAKKGLRKVLTEGKAIVGYGDYKLGDTIISRVYYVEGLKHNLFSVGQFCDGGLEVAFRQHSCHIRNYDMVDLLNGSRTTNLYSISLNDMMSASPVCLLTKASSTKSWLWHRRLNHLNFGTLNELARNDLVRGLPMLKYDKDHLCPSCQLGKSKKASHPLKTTNTNTEVLHTLHMDLCGPMRSESINKKKYVLVIVDDYTRFGWYLDPLCYPTNDYVGRWLNSQGGKADIGIDLCAITVRTSKLTASTVGRSRSELKKGTETPSVHTNIETDAFLFHTMSISMLLTTTNDLTVQKWTQAHPLENIIGDKDRPVSTRKQLETDAMWCFFNEFLTHVAPKNYNQALEHSCWIEAMQEEIHEFERLDLDEYGEVLKNKARLVAKGYRQEAGIDFEESFAPVARLEAIRLFIAHAASMNMVIFQMDVKTAFLIGELNEVVYVSQQKVL</sequence>
<dbReference type="InterPro" id="IPR036397">
    <property type="entry name" value="RNaseH_sf"/>
</dbReference>
<evidence type="ECO:0000256" key="2">
    <source>
        <dbReference type="ARBA" id="ARBA00022801"/>
    </source>
</evidence>
<keyword evidence="3" id="KW-0812">Transmembrane</keyword>
<evidence type="ECO:0000256" key="1">
    <source>
        <dbReference type="ARBA" id="ARBA00022723"/>
    </source>
</evidence>
<dbReference type="Pfam" id="PF07727">
    <property type="entry name" value="RVT_2"/>
    <property type="match status" value="1"/>
</dbReference>
<dbReference type="PANTHER" id="PTHR42648:SF18">
    <property type="entry name" value="RETROTRANSPOSON, UNCLASSIFIED-LIKE PROTEIN"/>
    <property type="match status" value="1"/>
</dbReference>
<feature type="transmembrane region" description="Helical" evidence="3">
    <location>
        <begin position="9"/>
        <end position="31"/>
    </location>
</feature>
<evidence type="ECO:0000313" key="7">
    <source>
        <dbReference type="Proteomes" id="UP001151760"/>
    </source>
</evidence>
<keyword evidence="1" id="KW-0479">Metal-binding</keyword>
<organism evidence="6 7">
    <name type="scientific">Tanacetum coccineum</name>
    <dbReference type="NCBI Taxonomy" id="301880"/>
    <lineage>
        <taxon>Eukaryota</taxon>
        <taxon>Viridiplantae</taxon>
        <taxon>Streptophyta</taxon>
        <taxon>Embryophyta</taxon>
        <taxon>Tracheophyta</taxon>
        <taxon>Spermatophyta</taxon>
        <taxon>Magnoliopsida</taxon>
        <taxon>eudicotyledons</taxon>
        <taxon>Gunneridae</taxon>
        <taxon>Pentapetalae</taxon>
        <taxon>asterids</taxon>
        <taxon>campanulids</taxon>
        <taxon>Asterales</taxon>
        <taxon>Asteraceae</taxon>
        <taxon>Asteroideae</taxon>
        <taxon>Anthemideae</taxon>
        <taxon>Anthemidinae</taxon>
        <taxon>Tanacetum</taxon>
    </lineage>
</organism>
<proteinExistence type="predicted"/>
<keyword evidence="2" id="KW-0378">Hydrolase</keyword>
<reference evidence="6" key="2">
    <citation type="submission" date="2022-01" db="EMBL/GenBank/DDBJ databases">
        <authorList>
            <person name="Yamashiro T."/>
            <person name="Shiraishi A."/>
            <person name="Satake H."/>
            <person name="Nakayama K."/>
        </authorList>
    </citation>
    <scope>NUCLEOTIDE SEQUENCE</scope>
</reference>
<dbReference type="InterPro" id="IPR025724">
    <property type="entry name" value="GAG-pre-integrase_dom"/>
</dbReference>
<name>A0ABQ5BBI8_9ASTR</name>
<evidence type="ECO:0000259" key="4">
    <source>
        <dbReference type="Pfam" id="PF07727"/>
    </source>
</evidence>
<comment type="caution">
    <text evidence="6">The sequence shown here is derived from an EMBL/GenBank/DDBJ whole genome shotgun (WGS) entry which is preliminary data.</text>
</comment>
<protein>
    <submittedName>
        <fullName evidence="6">Retrovirus-related pol polyprotein from transposon TNT 1-94</fullName>
    </submittedName>
</protein>
<dbReference type="InterPro" id="IPR013103">
    <property type="entry name" value="RVT_2"/>
</dbReference>
<gene>
    <name evidence="6" type="ORF">Tco_0859273</name>
</gene>
<keyword evidence="7" id="KW-1185">Reference proteome</keyword>
<feature type="domain" description="Reverse transcriptase Ty1/copia-type" evidence="4">
    <location>
        <begin position="435"/>
        <end position="505"/>
    </location>
</feature>
<dbReference type="Proteomes" id="UP001151760">
    <property type="component" value="Unassembled WGS sequence"/>
</dbReference>
<evidence type="ECO:0000313" key="6">
    <source>
        <dbReference type="EMBL" id="GJT12231.1"/>
    </source>
</evidence>
<keyword evidence="3" id="KW-1133">Transmembrane helix</keyword>
<dbReference type="PANTHER" id="PTHR42648">
    <property type="entry name" value="TRANSPOSASE, PUTATIVE-RELATED"/>
    <property type="match status" value="1"/>
</dbReference>
<reference evidence="6" key="1">
    <citation type="journal article" date="2022" name="Int. J. Mol. Sci.">
        <title>Draft Genome of Tanacetum Coccineum: Genomic Comparison of Closely Related Tanacetum-Family Plants.</title>
        <authorList>
            <person name="Yamashiro T."/>
            <person name="Shiraishi A."/>
            <person name="Nakayama K."/>
            <person name="Satake H."/>
        </authorList>
    </citation>
    <scope>NUCLEOTIDE SEQUENCE</scope>
</reference>
<evidence type="ECO:0000259" key="5">
    <source>
        <dbReference type="Pfam" id="PF13976"/>
    </source>
</evidence>
<dbReference type="Pfam" id="PF13976">
    <property type="entry name" value="gag_pre-integrs"/>
    <property type="match status" value="1"/>
</dbReference>